<accession>A0A9Q9CEZ3</accession>
<dbReference type="Proteomes" id="UP001058072">
    <property type="component" value="Chromosome"/>
</dbReference>
<proteinExistence type="predicted"/>
<dbReference type="AlphaFoldDB" id="A0A9Q9CEZ3"/>
<organism evidence="1 2">
    <name type="scientific">Turicibacter bilis</name>
    <dbReference type="NCBI Taxonomy" id="2735723"/>
    <lineage>
        <taxon>Bacteria</taxon>
        <taxon>Bacillati</taxon>
        <taxon>Bacillota</taxon>
        <taxon>Erysipelotrichia</taxon>
        <taxon>Erysipelotrichales</taxon>
        <taxon>Turicibacteraceae</taxon>
        <taxon>Turicibacter</taxon>
    </lineage>
</organism>
<reference evidence="1" key="1">
    <citation type="submission" date="2021-03" db="EMBL/GenBank/DDBJ databases">
        <title>Comparative Genomics and Metabolomics in the genus Turicibacter.</title>
        <authorList>
            <person name="Maki J."/>
            <person name="Looft T."/>
        </authorList>
    </citation>
    <scope>NUCLEOTIDE SEQUENCE</scope>
    <source>
        <strain evidence="1">ISU324</strain>
    </source>
</reference>
<name>A0A9Q9CEZ3_9FIRM</name>
<sequence length="107" mass="11034">MRIPLDYLSCATNTANLTQFFILTGATLTGGTFNPVSAGQSVVEASTDATFTGGTVSLYQGVSEGSSAGLVISSLDIFLAPGEILVVRAQSQGTGDVTASLSWVEYY</sequence>
<evidence type="ECO:0000313" key="1">
    <source>
        <dbReference type="EMBL" id="UUF07729.1"/>
    </source>
</evidence>
<gene>
    <name evidence="1" type="ORF">J0J70_08850</name>
</gene>
<protein>
    <submittedName>
        <fullName evidence="1">Uncharacterized protein</fullName>
    </submittedName>
</protein>
<dbReference type="EMBL" id="CP071250">
    <property type="protein sequence ID" value="UUF07729.1"/>
    <property type="molecule type" value="Genomic_DNA"/>
</dbReference>
<dbReference type="RefSeq" id="WP_156344948.1">
    <property type="nucleotide sequence ID" value="NZ_CP071250.1"/>
</dbReference>
<evidence type="ECO:0000313" key="2">
    <source>
        <dbReference type="Proteomes" id="UP001058072"/>
    </source>
</evidence>